<reference evidence="3 4" key="1">
    <citation type="submission" date="2016-11" db="EMBL/GenBank/DDBJ databases">
        <title>Genome sequence and comparative genomic analysis of clinical strain Elizabethkingia meningoseptica 61421 PRCM.</title>
        <authorList>
            <person name="Wang M."/>
            <person name="Hu S."/>
            <person name="Cao L."/>
            <person name="Jiang T."/>
            <person name="Zhou Y."/>
            <person name="Ming D."/>
        </authorList>
    </citation>
    <scope>NUCLEOTIDE SEQUENCE [LARGE SCALE GENOMIC DNA]</scope>
    <source>
        <strain evidence="3 4">61421 PRCM</strain>
    </source>
</reference>
<dbReference type="GO" id="GO:0006355">
    <property type="term" value="P:regulation of DNA-templated transcription"/>
    <property type="evidence" value="ECO:0007669"/>
    <property type="project" value="InterPro"/>
</dbReference>
<comment type="caution">
    <text evidence="3">The sequence shown here is derived from an EMBL/GenBank/DDBJ whole genome shotgun (WGS) entry which is preliminary data.</text>
</comment>
<dbReference type="GO" id="GO:0003677">
    <property type="term" value="F:DNA binding"/>
    <property type="evidence" value="ECO:0007669"/>
    <property type="project" value="InterPro"/>
</dbReference>
<dbReference type="AlphaFoldDB" id="A0A1V3TXR0"/>
<dbReference type="OrthoDB" id="1452766at2"/>
<keyword evidence="1" id="KW-0812">Transmembrane</keyword>
<keyword evidence="4" id="KW-1185">Reference proteome</keyword>
<dbReference type="InterPro" id="IPR036388">
    <property type="entry name" value="WH-like_DNA-bd_sf"/>
</dbReference>
<dbReference type="SMART" id="SM00421">
    <property type="entry name" value="HTH_LUXR"/>
    <property type="match status" value="1"/>
</dbReference>
<evidence type="ECO:0000259" key="2">
    <source>
        <dbReference type="SMART" id="SM00421"/>
    </source>
</evidence>
<proteinExistence type="predicted"/>
<feature type="transmembrane region" description="Helical" evidence="1">
    <location>
        <begin position="167"/>
        <end position="186"/>
    </location>
</feature>
<feature type="transmembrane region" description="Helical" evidence="1">
    <location>
        <begin position="104"/>
        <end position="121"/>
    </location>
</feature>
<evidence type="ECO:0000313" key="3">
    <source>
        <dbReference type="EMBL" id="OOH93695.1"/>
    </source>
</evidence>
<dbReference type="STRING" id="238.BBD35_08940"/>
<gene>
    <name evidence="3" type="ORF">BMF97_14800</name>
</gene>
<dbReference type="RefSeq" id="WP_069214321.1">
    <property type="nucleotide sequence ID" value="NZ_JACLFQ010000001.1"/>
</dbReference>
<dbReference type="InterPro" id="IPR016032">
    <property type="entry name" value="Sig_transdc_resp-reg_C-effctor"/>
</dbReference>
<dbReference type="SUPFAM" id="SSF46894">
    <property type="entry name" value="C-terminal effector domain of the bipartite response regulators"/>
    <property type="match status" value="1"/>
</dbReference>
<dbReference type="eggNOG" id="COG0121">
    <property type="taxonomic scope" value="Bacteria"/>
</dbReference>
<feature type="transmembrane region" description="Helical" evidence="1">
    <location>
        <begin position="128"/>
        <end position="147"/>
    </location>
</feature>
<feature type="transmembrane region" description="Helical" evidence="1">
    <location>
        <begin position="79"/>
        <end position="98"/>
    </location>
</feature>
<feature type="transmembrane region" description="Helical" evidence="1">
    <location>
        <begin position="48"/>
        <end position="72"/>
    </location>
</feature>
<dbReference type="Proteomes" id="UP000188947">
    <property type="component" value="Unassembled WGS sequence"/>
</dbReference>
<keyword evidence="1" id="KW-0472">Membrane</keyword>
<dbReference type="EMBL" id="MPOG01000016">
    <property type="protein sequence ID" value="OOH93695.1"/>
    <property type="molecule type" value="Genomic_DNA"/>
</dbReference>
<sequence length="314" mass="37306">MLKKYWNYISNKHITNEMNKLEVIQAKVVNQFTFLISVFFIIDSLRDWTFGLLINFYILFTIGCLLFLSFFFEKIRFNSYVIFITCLIIIMLVFYYSSKEGFDNGLTFYYFPILTGVLLVLNKKKDINLIITIYSLVFIFFCISHIYDFRLIKNEKPVNVYLIKNVRITTFIQAFVLLILTGYFMLSKHNKLVRLYKQTIKSEKIISELRKKLNGTSHISIEDVVKLAMENEVAFIPAFRQFFPDFYNNLMEINPNMTNEEFRFCALLKLGFTTKDIAEYTHLTVRTVQTKKSRLRKSFNIPSETDLYIWIDGF</sequence>
<feature type="domain" description="HTH luxR-type" evidence="2">
    <location>
        <begin position="254"/>
        <end position="311"/>
    </location>
</feature>
<accession>A0A1V3TXR0</accession>
<feature type="transmembrane region" description="Helical" evidence="1">
    <location>
        <begin position="21"/>
        <end position="42"/>
    </location>
</feature>
<dbReference type="Gene3D" id="1.10.10.10">
    <property type="entry name" value="Winged helix-like DNA-binding domain superfamily/Winged helix DNA-binding domain"/>
    <property type="match status" value="1"/>
</dbReference>
<protein>
    <submittedName>
        <fullName evidence="3">Diguanylate cyclase</fullName>
    </submittedName>
</protein>
<organism evidence="3 4">
    <name type="scientific">Elizabethkingia meningoseptica</name>
    <name type="common">Chryseobacterium meningosepticum</name>
    <dbReference type="NCBI Taxonomy" id="238"/>
    <lineage>
        <taxon>Bacteria</taxon>
        <taxon>Pseudomonadati</taxon>
        <taxon>Bacteroidota</taxon>
        <taxon>Flavobacteriia</taxon>
        <taxon>Flavobacteriales</taxon>
        <taxon>Weeksellaceae</taxon>
        <taxon>Elizabethkingia</taxon>
    </lineage>
</organism>
<evidence type="ECO:0000313" key="4">
    <source>
        <dbReference type="Proteomes" id="UP000188947"/>
    </source>
</evidence>
<evidence type="ECO:0000256" key="1">
    <source>
        <dbReference type="SAM" id="Phobius"/>
    </source>
</evidence>
<name>A0A1V3TXR0_ELIME</name>
<keyword evidence="1" id="KW-1133">Transmembrane helix</keyword>
<dbReference type="InterPro" id="IPR000792">
    <property type="entry name" value="Tscrpt_reg_LuxR_C"/>
</dbReference>